<reference evidence="2 3" key="1">
    <citation type="submission" date="2019-11" db="EMBL/GenBank/DDBJ databases">
        <title>Type strains purchased from KCTC, JCM and DSMZ.</title>
        <authorList>
            <person name="Lu H."/>
        </authorList>
    </citation>
    <scope>NUCLEOTIDE SEQUENCE [LARGE SCALE GENOMIC DNA]</scope>
    <source>
        <strain evidence="2 3">JCM 31587</strain>
    </source>
</reference>
<evidence type="ECO:0000313" key="2">
    <source>
        <dbReference type="EMBL" id="MTW14242.1"/>
    </source>
</evidence>
<gene>
    <name evidence="2" type="ORF">GM658_26865</name>
</gene>
<evidence type="ECO:0000313" key="3">
    <source>
        <dbReference type="Proteomes" id="UP000472320"/>
    </source>
</evidence>
<dbReference type="Proteomes" id="UP000472320">
    <property type="component" value="Unassembled WGS sequence"/>
</dbReference>
<dbReference type="Gene3D" id="3.40.190.10">
    <property type="entry name" value="Periplasmic binding protein-like II"/>
    <property type="match status" value="2"/>
</dbReference>
<dbReference type="RefSeq" id="WP_155457187.1">
    <property type="nucleotide sequence ID" value="NZ_WNKX01000037.1"/>
</dbReference>
<accession>A0A6L6QPE2</accession>
<feature type="signal peptide" evidence="1">
    <location>
        <begin position="1"/>
        <end position="33"/>
    </location>
</feature>
<organism evidence="2 3">
    <name type="scientific">Massilia eburnea</name>
    <dbReference type="NCBI Taxonomy" id="1776165"/>
    <lineage>
        <taxon>Bacteria</taxon>
        <taxon>Pseudomonadati</taxon>
        <taxon>Pseudomonadota</taxon>
        <taxon>Betaproteobacteria</taxon>
        <taxon>Burkholderiales</taxon>
        <taxon>Oxalobacteraceae</taxon>
        <taxon>Telluria group</taxon>
        <taxon>Massilia</taxon>
    </lineage>
</organism>
<feature type="chain" id="PRO_5026731478" evidence="1">
    <location>
        <begin position="34"/>
        <end position="254"/>
    </location>
</feature>
<comment type="caution">
    <text evidence="2">The sequence shown here is derived from an EMBL/GenBank/DDBJ whole genome shotgun (WGS) entry which is preliminary data.</text>
</comment>
<keyword evidence="3" id="KW-1185">Reference proteome</keyword>
<keyword evidence="1" id="KW-0732">Signal</keyword>
<sequence>MTWVKPLCYHRFMAPFRIAGICLLLALSPAAMAGPGELVFVAATNHNMPLSRFHDGELADGILKDLGDSIAMRMGLHARYVSAPAKRVAEIVSSGRADGVCFVLPRWLPGVFNWSQPLIPDAGVLVSRVEAPPVRVLSDLANKPVGTVLGYSYSMIQSELGRAFVREDAPSMELNISKILHGRMQYAIMGRMNAEYLMHAYPQHKLRIDFEFDPFMAQCAFSPKSAIPFSDVQRAIDGLVADGSVERMMRRYRL</sequence>
<dbReference type="OrthoDB" id="8885114at2"/>
<dbReference type="EMBL" id="WNKX01000037">
    <property type="protein sequence ID" value="MTW14242.1"/>
    <property type="molecule type" value="Genomic_DNA"/>
</dbReference>
<protein>
    <submittedName>
        <fullName evidence="2">Transporter substrate-binding domain-containing protein</fullName>
    </submittedName>
</protein>
<dbReference type="SUPFAM" id="SSF53850">
    <property type="entry name" value="Periplasmic binding protein-like II"/>
    <property type="match status" value="1"/>
</dbReference>
<evidence type="ECO:0000256" key="1">
    <source>
        <dbReference type="SAM" id="SignalP"/>
    </source>
</evidence>
<dbReference type="AlphaFoldDB" id="A0A6L6QPE2"/>
<proteinExistence type="predicted"/>
<name>A0A6L6QPE2_9BURK</name>